<feature type="coiled-coil region" evidence="2">
    <location>
        <begin position="93"/>
        <end position="123"/>
    </location>
</feature>
<feature type="region of interest" description="Disordered" evidence="3">
    <location>
        <begin position="322"/>
        <end position="366"/>
    </location>
</feature>
<feature type="compositionally biased region" description="Acidic residues" evidence="3">
    <location>
        <begin position="171"/>
        <end position="181"/>
    </location>
</feature>
<dbReference type="PANTHER" id="PTHR22115:SF4">
    <property type="entry name" value="COILED-COIL DOMAIN-CONTAINING PROTEIN"/>
    <property type="match status" value="1"/>
</dbReference>
<dbReference type="InterPro" id="IPR039303">
    <property type="entry name" value="CCDC50"/>
</dbReference>
<organism evidence="5">
    <name type="scientific">Rhipicephalus appendiculatus</name>
    <name type="common">Brown ear tick</name>
    <dbReference type="NCBI Taxonomy" id="34631"/>
    <lineage>
        <taxon>Eukaryota</taxon>
        <taxon>Metazoa</taxon>
        <taxon>Ecdysozoa</taxon>
        <taxon>Arthropoda</taxon>
        <taxon>Chelicerata</taxon>
        <taxon>Arachnida</taxon>
        <taxon>Acari</taxon>
        <taxon>Parasitiformes</taxon>
        <taxon>Ixodida</taxon>
        <taxon>Ixodoidea</taxon>
        <taxon>Ixodidae</taxon>
        <taxon>Rhipicephalinae</taxon>
        <taxon>Rhipicephalus</taxon>
        <taxon>Rhipicephalus</taxon>
    </lineage>
</organism>
<evidence type="ECO:0000256" key="1">
    <source>
        <dbReference type="ARBA" id="ARBA00023054"/>
    </source>
</evidence>
<dbReference type="PANTHER" id="PTHR22115">
    <property type="entry name" value="C3ORF6 PROTEIN-RELATED"/>
    <property type="match status" value="1"/>
</dbReference>
<name>A0A131YNP3_RHIAP</name>
<sequence>MECTVRSMADAQPSEEQAVVPEGRVEKVCKEWLVREDGVLAYRLQSQEINQRYNLNRTNNQLLRSDLPVAKTVQRTEEEEAEFIRRTYEEMLRQQEEHDAKVALELQQQLQREAALHAAAQEEDQRLAAELQKRELPKKLDRIERRRRDDALPSVLKRLSIGEDTSGAFFDDTESRDEDFSDFCLQPPPGLSGEELRKFQEEQDAELARLLQEQETKRRGASANDRQIAMEAQDRELAKMLQDQEKARLRRARERARQKALLQQQQQHMNPTEEPNSSGHHEPAGDLSGEPLENSSAAKADGEPAGAAAFLVGPSGVKNIATEIDPTFSRRKPSLERHGSGRRSSSRSPHDTLDPLVGTADAITPPGTIASATSTIGGSTSSPALANACYVDLDDGEGAVPPYMPIQGQRRSSSFEKGKKGKKARDACKTQ</sequence>
<proteinExistence type="predicted"/>
<dbReference type="AlphaFoldDB" id="A0A131YNP3"/>
<feature type="compositionally biased region" description="Basic residues" evidence="3">
    <location>
        <begin position="248"/>
        <end position="258"/>
    </location>
</feature>
<feature type="region of interest" description="Disordered" evidence="3">
    <location>
        <begin position="245"/>
        <end position="303"/>
    </location>
</feature>
<dbReference type="EMBL" id="GEDV01009046">
    <property type="protein sequence ID" value="JAP79511.1"/>
    <property type="molecule type" value="Transcribed_RNA"/>
</dbReference>
<evidence type="ECO:0000256" key="3">
    <source>
        <dbReference type="SAM" id="MobiDB-lite"/>
    </source>
</evidence>
<keyword evidence="1 2" id="KW-0175">Coiled coil</keyword>
<feature type="region of interest" description="Disordered" evidence="3">
    <location>
        <begin position="400"/>
        <end position="431"/>
    </location>
</feature>
<feature type="domain" description="Coiled-coil" evidence="4">
    <location>
        <begin position="16"/>
        <end position="136"/>
    </location>
</feature>
<feature type="region of interest" description="Disordered" evidence="3">
    <location>
        <begin position="166"/>
        <end position="193"/>
    </location>
</feature>
<protein>
    <submittedName>
        <fullName evidence="5">Coiled-coil domain-containing protein 50</fullName>
    </submittedName>
</protein>
<dbReference type="Pfam" id="PF15295">
    <property type="entry name" value="CCDC50_N"/>
    <property type="match status" value="1"/>
</dbReference>
<reference evidence="5" key="1">
    <citation type="journal article" date="2016" name="Ticks Tick Borne Dis.">
        <title>De novo assembly and annotation of the salivary gland transcriptome of Rhipicephalus appendiculatus male and female ticks during blood feeding.</title>
        <authorList>
            <person name="de Castro M.H."/>
            <person name="de Klerk D."/>
            <person name="Pienaar R."/>
            <person name="Latif A.A."/>
            <person name="Rees D.J."/>
            <person name="Mans B.J."/>
        </authorList>
    </citation>
    <scope>NUCLEOTIDE SEQUENCE</scope>
    <source>
        <tissue evidence="5">Salivary glands</tissue>
    </source>
</reference>
<accession>A0A131YNP3</accession>
<evidence type="ECO:0000313" key="5">
    <source>
        <dbReference type="EMBL" id="JAP79511.1"/>
    </source>
</evidence>
<evidence type="ECO:0000259" key="4">
    <source>
        <dbReference type="Pfam" id="PF15295"/>
    </source>
</evidence>
<feature type="compositionally biased region" description="Basic and acidic residues" evidence="3">
    <location>
        <begin position="413"/>
        <end position="431"/>
    </location>
</feature>
<evidence type="ECO:0000256" key="2">
    <source>
        <dbReference type="SAM" id="Coils"/>
    </source>
</evidence>
<dbReference type="InterPro" id="IPR029311">
    <property type="entry name" value="CCDC50_N"/>
</dbReference>
<feature type="compositionally biased region" description="Polar residues" evidence="3">
    <location>
        <begin position="268"/>
        <end position="278"/>
    </location>
</feature>